<dbReference type="Proteomes" id="UP000886887">
    <property type="component" value="Unassembled WGS sequence"/>
</dbReference>
<evidence type="ECO:0000313" key="9">
    <source>
        <dbReference type="Proteomes" id="UP000886887"/>
    </source>
</evidence>
<accession>A0A9D1CRL8</accession>
<dbReference type="Pfam" id="PF02646">
    <property type="entry name" value="RmuC"/>
    <property type="match status" value="1"/>
</dbReference>
<evidence type="ECO:0000256" key="7">
    <source>
        <dbReference type="SAM" id="Phobius"/>
    </source>
</evidence>
<evidence type="ECO:0000256" key="5">
    <source>
        <dbReference type="SAM" id="Coils"/>
    </source>
</evidence>
<evidence type="ECO:0000256" key="6">
    <source>
        <dbReference type="SAM" id="MobiDB-lite"/>
    </source>
</evidence>
<comment type="function">
    <text evidence="1">Involved in DNA recombination.</text>
</comment>
<evidence type="ECO:0000256" key="1">
    <source>
        <dbReference type="ARBA" id="ARBA00003416"/>
    </source>
</evidence>
<comment type="similarity">
    <text evidence="2">Belongs to the RmuC family.</text>
</comment>
<dbReference type="EMBL" id="DVFJ01000037">
    <property type="protein sequence ID" value="HIQ72682.1"/>
    <property type="molecule type" value="Genomic_DNA"/>
</dbReference>
<reference evidence="8" key="1">
    <citation type="submission" date="2020-10" db="EMBL/GenBank/DDBJ databases">
        <authorList>
            <person name="Gilroy R."/>
        </authorList>
    </citation>
    <scope>NUCLEOTIDE SEQUENCE</scope>
    <source>
        <strain evidence="8">ChiSxjej2B14-6234</strain>
    </source>
</reference>
<name>A0A9D1CRL8_9FIRM</name>
<comment type="caution">
    <text evidence="8">The sequence shown here is derived from an EMBL/GenBank/DDBJ whole genome shotgun (WGS) entry which is preliminary data.</text>
</comment>
<keyword evidence="4" id="KW-0233">DNA recombination</keyword>
<organism evidence="8 9">
    <name type="scientific">Candidatus Onthenecus intestinigallinarum</name>
    <dbReference type="NCBI Taxonomy" id="2840875"/>
    <lineage>
        <taxon>Bacteria</taxon>
        <taxon>Bacillati</taxon>
        <taxon>Bacillota</taxon>
        <taxon>Clostridia</taxon>
        <taxon>Eubacteriales</taxon>
        <taxon>Candidatus Onthenecus</taxon>
    </lineage>
</organism>
<dbReference type="PANTHER" id="PTHR30563:SF0">
    <property type="entry name" value="DNA RECOMBINATION PROTEIN RMUC"/>
    <property type="match status" value="1"/>
</dbReference>
<keyword evidence="7" id="KW-0472">Membrane</keyword>
<feature type="transmembrane region" description="Helical" evidence="7">
    <location>
        <begin position="12"/>
        <end position="30"/>
    </location>
</feature>
<dbReference type="AlphaFoldDB" id="A0A9D1CRL8"/>
<protein>
    <submittedName>
        <fullName evidence="8">DNA recombination protein RmuC</fullName>
    </submittedName>
</protein>
<dbReference type="InterPro" id="IPR003798">
    <property type="entry name" value="DNA_recombination_RmuC"/>
</dbReference>
<proteinExistence type="inferred from homology"/>
<reference evidence="8" key="2">
    <citation type="journal article" date="2021" name="PeerJ">
        <title>Extensive microbial diversity within the chicken gut microbiome revealed by metagenomics and culture.</title>
        <authorList>
            <person name="Gilroy R."/>
            <person name="Ravi A."/>
            <person name="Getino M."/>
            <person name="Pursley I."/>
            <person name="Horton D.L."/>
            <person name="Alikhan N.F."/>
            <person name="Baker D."/>
            <person name="Gharbi K."/>
            <person name="Hall N."/>
            <person name="Watson M."/>
            <person name="Adriaenssens E.M."/>
            <person name="Foster-Nyarko E."/>
            <person name="Jarju S."/>
            <person name="Secka A."/>
            <person name="Antonio M."/>
            <person name="Oren A."/>
            <person name="Chaudhuri R.R."/>
            <person name="La Ragione R."/>
            <person name="Hildebrand F."/>
            <person name="Pallen M.J."/>
        </authorList>
    </citation>
    <scope>NUCLEOTIDE SEQUENCE</scope>
    <source>
        <strain evidence="8">ChiSxjej2B14-6234</strain>
    </source>
</reference>
<evidence type="ECO:0000256" key="4">
    <source>
        <dbReference type="ARBA" id="ARBA00023172"/>
    </source>
</evidence>
<dbReference type="GO" id="GO:0006310">
    <property type="term" value="P:DNA recombination"/>
    <property type="evidence" value="ECO:0007669"/>
    <property type="project" value="UniProtKB-KW"/>
</dbReference>
<gene>
    <name evidence="8" type="primary">rmuC</name>
    <name evidence="8" type="ORF">IAB73_10805</name>
</gene>
<evidence type="ECO:0000256" key="2">
    <source>
        <dbReference type="ARBA" id="ARBA00009840"/>
    </source>
</evidence>
<keyword evidence="7" id="KW-1133">Transmembrane helix</keyword>
<feature type="region of interest" description="Disordered" evidence="6">
    <location>
        <begin position="449"/>
        <end position="475"/>
    </location>
</feature>
<keyword evidence="3 5" id="KW-0175">Coiled coil</keyword>
<sequence>MFSFVQAHPTAVIAGAAAALLLLLAMWLLSRRQTRRLEQRLGALSQQLQEQAQREARETAERERQQREELRADVRGVNDALVRMMGEMARTQQGQLDSFGGQLRAVNRSDEERMERMQRTVGERLEAYEAQMERITQVLDDKLAGNEERIERVRAALEGGLTLIRRENEQKLEQMRQAVDEKLSGSLDRRLGESFRAVSDRLEQVTRELSQMQTLASGVGDLKRVLTHVNVSGTWSEVRLGALLEQMLAPGQYEACARVNPDGDATADYALLMPGSGEGRVYLPIDASFPQEDYRRYLDAADSGDAGVIEAAQRALEAALRLHARRIRDRLIVPPHTTDYAVLFLPSEGLYAQALRLGALQDQLQSQYRVALAGPTTLCALLNSLQLGFRTLAIERQSAEVWKLLGAVKTEFGRFSELLARTQQKLRAASESIEDAALKTRTIQERLQDVQPLPGDAAREVLPLGRDEDADDEWN</sequence>
<dbReference type="PANTHER" id="PTHR30563">
    <property type="entry name" value="DNA RECOMBINATION PROTEIN RMUC"/>
    <property type="match status" value="1"/>
</dbReference>
<evidence type="ECO:0000256" key="3">
    <source>
        <dbReference type="ARBA" id="ARBA00023054"/>
    </source>
</evidence>
<keyword evidence="7" id="KW-0812">Transmembrane</keyword>
<evidence type="ECO:0000313" key="8">
    <source>
        <dbReference type="EMBL" id="HIQ72682.1"/>
    </source>
</evidence>
<feature type="coiled-coil region" evidence="5">
    <location>
        <begin position="34"/>
        <end position="80"/>
    </location>
</feature>